<evidence type="ECO:0000313" key="9">
    <source>
        <dbReference type="Proteomes" id="UP000663848"/>
    </source>
</evidence>
<evidence type="ECO:0000256" key="3">
    <source>
        <dbReference type="ARBA" id="ARBA00022884"/>
    </source>
</evidence>
<dbReference type="Pfam" id="PF00076">
    <property type="entry name" value="RRM_1"/>
    <property type="match status" value="1"/>
</dbReference>
<feature type="compositionally biased region" description="Polar residues" evidence="6">
    <location>
        <begin position="137"/>
        <end position="146"/>
    </location>
</feature>
<evidence type="ECO:0000256" key="5">
    <source>
        <dbReference type="PROSITE-ProRule" id="PRU00176"/>
    </source>
</evidence>
<proteinExistence type="predicted"/>
<keyword evidence="4" id="KW-0539">Nucleus</keyword>
<keyword evidence="2" id="KW-0677">Repeat</keyword>
<sequence>MKIAEKDTKPTEKSPKPVTKNGGIEKKKKKEDFEVRIPRIIVRNLNFKVNEDQLKKAFEKINATINNTSIVKRDGQSKGFGFVTFEKLDDAQKAIEEMNGKKLLGRPMAIDWSLPKNVYEKMHTKETPLIKRDSYGIHSNSKQTGMKQEPEEEHGDEQEDMIEDEEEDMDEDDDGDDDEEEEEEEESSNK</sequence>
<evidence type="ECO:0000313" key="8">
    <source>
        <dbReference type="EMBL" id="CAF4472345.1"/>
    </source>
</evidence>
<dbReference type="PANTHER" id="PTHR48039">
    <property type="entry name" value="RNA-BINDING MOTIF PROTEIN 14B"/>
    <property type="match status" value="1"/>
</dbReference>
<dbReference type="PANTHER" id="PTHR48039:SF5">
    <property type="entry name" value="RNA-BINDING PROTEIN 28"/>
    <property type="match status" value="1"/>
</dbReference>
<comment type="caution">
    <text evidence="8">The sequence shown here is derived from an EMBL/GenBank/DDBJ whole genome shotgun (WGS) entry which is preliminary data.</text>
</comment>
<evidence type="ECO:0000256" key="4">
    <source>
        <dbReference type="ARBA" id="ARBA00023242"/>
    </source>
</evidence>
<feature type="region of interest" description="Disordered" evidence="6">
    <location>
        <begin position="129"/>
        <end position="190"/>
    </location>
</feature>
<dbReference type="PROSITE" id="PS50102">
    <property type="entry name" value="RRM"/>
    <property type="match status" value="1"/>
</dbReference>
<dbReference type="InterPro" id="IPR012677">
    <property type="entry name" value="Nucleotide-bd_a/b_plait_sf"/>
</dbReference>
<dbReference type="SUPFAM" id="SSF54928">
    <property type="entry name" value="RNA-binding domain, RBD"/>
    <property type="match status" value="1"/>
</dbReference>
<dbReference type="InterPro" id="IPR000504">
    <property type="entry name" value="RRM_dom"/>
</dbReference>
<dbReference type="SMART" id="SM00360">
    <property type="entry name" value="RRM"/>
    <property type="match status" value="1"/>
</dbReference>
<accession>A0A820TUV4</accession>
<gene>
    <name evidence="8" type="ORF">QYT958_LOCUS2328</name>
</gene>
<protein>
    <recommendedName>
        <fullName evidence="7">RRM domain-containing protein</fullName>
    </recommendedName>
</protein>
<feature type="region of interest" description="Disordered" evidence="6">
    <location>
        <begin position="1"/>
        <end position="29"/>
    </location>
</feature>
<evidence type="ECO:0000256" key="6">
    <source>
        <dbReference type="SAM" id="MobiDB-lite"/>
    </source>
</evidence>
<evidence type="ECO:0000256" key="1">
    <source>
        <dbReference type="ARBA" id="ARBA00004123"/>
    </source>
</evidence>
<comment type="subcellular location">
    <subcellularLocation>
        <location evidence="1">Nucleus</location>
    </subcellularLocation>
</comment>
<dbReference type="InterPro" id="IPR051945">
    <property type="entry name" value="RRM_MRD1_RNA_proc_ribogen"/>
</dbReference>
<dbReference type="InterPro" id="IPR035979">
    <property type="entry name" value="RBD_domain_sf"/>
</dbReference>
<dbReference type="Proteomes" id="UP000663848">
    <property type="component" value="Unassembled WGS sequence"/>
</dbReference>
<feature type="compositionally biased region" description="Acidic residues" evidence="6">
    <location>
        <begin position="150"/>
        <end position="190"/>
    </location>
</feature>
<feature type="domain" description="RRM" evidence="7">
    <location>
        <begin position="38"/>
        <end position="115"/>
    </location>
</feature>
<dbReference type="Gene3D" id="3.30.70.330">
    <property type="match status" value="1"/>
</dbReference>
<dbReference type="AlphaFoldDB" id="A0A820TUV4"/>
<dbReference type="GO" id="GO:0005730">
    <property type="term" value="C:nucleolus"/>
    <property type="evidence" value="ECO:0007669"/>
    <property type="project" value="TreeGrafter"/>
</dbReference>
<dbReference type="EMBL" id="CAJOBR010000149">
    <property type="protein sequence ID" value="CAF4472345.1"/>
    <property type="molecule type" value="Genomic_DNA"/>
</dbReference>
<evidence type="ECO:0000256" key="2">
    <source>
        <dbReference type="ARBA" id="ARBA00022737"/>
    </source>
</evidence>
<organism evidence="8 9">
    <name type="scientific">Rotaria socialis</name>
    <dbReference type="NCBI Taxonomy" id="392032"/>
    <lineage>
        <taxon>Eukaryota</taxon>
        <taxon>Metazoa</taxon>
        <taxon>Spiralia</taxon>
        <taxon>Gnathifera</taxon>
        <taxon>Rotifera</taxon>
        <taxon>Eurotatoria</taxon>
        <taxon>Bdelloidea</taxon>
        <taxon>Philodinida</taxon>
        <taxon>Philodinidae</taxon>
        <taxon>Rotaria</taxon>
    </lineage>
</organism>
<name>A0A820TUV4_9BILA</name>
<reference evidence="8" key="1">
    <citation type="submission" date="2021-02" db="EMBL/GenBank/DDBJ databases">
        <authorList>
            <person name="Nowell W R."/>
        </authorList>
    </citation>
    <scope>NUCLEOTIDE SEQUENCE</scope>
</reference>
<feature type="compositionally biased region" description="Basic and acidic residues" evidence="6">
    <location>
        <begin position="1"/>
        <end position="15"/>
    </location>
</feature>
<dbReference type="GO" id="GO:0003729">
    <property type="term" value="F:mRNA binding"/>
    <property type="evidence" value="ECO:0007669"/>
    <property type="project" value="TreeGrafter"/>
</dbReference>
<evidence type="ECO:0000259" key="7">
    <source>
        <dbReference type="PROSITE" id="PS50102"/>
    </source>
</evidence>
<keyword evidence="3 5" id="KW-0694">RNA-binding</keyword>